<keyword evidence="1" id="KW-1133">Transmembrane helix</keyword>
<dbReference type="AlphaFoldDB" id="A0A484H824"/>
<feature type="transmembrane region" description="Helical" evidence="1">
    <location>
        <begin position="14"/>
        <end position="36"/>
    </location>
</feature>
<reference evidence="2" key="1">
    <citation type="submission" date="2018-10" db="EMBL/GenBank/DDBJ databases">
        <authorList>
            <person name="Gruber-Vodicka H."/>
            <person name="Jaeckle O."/>
        </authorList>
    </citation>
    <scope>NUCLEOTIDE SEQUENCE</scope>
</reference>
<keyword evidence="1" id="KW-0812">Transmembrane</keyword>
<name>A0A484H824_9ZZZZ</name>
<gene>
    <name evidence="2" type="ORF">RIEGSTA812A_PEG_1283</name>
</gene>
<keyword evidence="1" id="KW-0472">Membrane</keyword>
<proteinExistence type="predicted"/>
<dbReference type="EMBL" id="LR026963">
    <property type="protein sequence ID" value="VBB69810.1"/>
    <property type="molecule type" value="Genomic_DNA"/>
</dbReference>
<organism evidence="2">
    <name type="scientific">invertebrate metagenome</name>
    <dbReference type="NCBI Taxonomy" id="1711999"/>
    <lineage>
        <taxon>unclassified sequences</taxon>
        <taxon>metagenomes</taxon>
        <taxon>organismal metagenomes</taxon>
    </lineage>
</organism>
<sequence>MLSWPISVLSKSKIAAPVVPVVSIHSFLLLLVGTAAV</sequence>
<evidence type="ECO:0000313" key="2">
    <source>
        <dbReference type="EMBL" id="VBB69810.1"/>
    </source>
</evidence>
<evidence type="ECO:0000256" key="1">
    <source>
        <dbReference type="SAM" id="Phobius"/>
    </source>
</evidence>
<protein>
    <submittedName>
        <fullName evidence="2">Uncharacterized protein</fullName>
    </submittedName>
</protein>
<accession>A0A484H824</accession>